<name>A0A118K458_CYNCS</name>
<reference evidence="2 3" key="1">
    <citation type="journal article" date="2016" name="Sci. Rep.">
        <title>The genome sequence of the outbreeding globe artichoke constructed de novo incorporating a phase-aware low-pass sequencing strategy of F1 progeny.</title>
        <authorList>
            <person name="Scaglione D."/>
            <person name="Reyes-Chin-Wo S."/>
            <person name="Acquadro A."/>
            <person name="Froenicke L."/>
            <person name="Portis E."/>
            <person name="Beitel C."/>
            <person name="Tirone M."/>
            <person name="Mauro R."/>
            <person name="Lo Monaco A."/>
            <person name="Mauromicale G."/>
            <person name="Faccioli P."/>
            <person name="Cattivelli L."/>
            <person name="Rieseberg L."/>
            <person name="Michelmore R."/>
            <person name="Lanteri S."/>
        </authorList>
    </citation>
    <scope>NUCLEOTIDE SEQUENCE [LARGE SCALE GENOMIC DNA]</scope>
    <source>
        <strain evidence="2">2C</strain>
    </source>
</reference>
<protein>
    <submittedName>
        <fullName evidence="2">Uncharacterized protein</fullName>
    </submittedName>
</protein>
<organism evidence="2 3">
    <name type="scientific">Cynara cardunculus var. scolymus</name>
    <name type="common">Globe artichoke</name>
    <name type="synonym">Cynara scolymus</name>
    <dbReference type="NCBI Taxonomy" id="59895"/>
    <lineage>
        <taxon>Eukaryota</taxon>
        <taxon>Viridiplantae</taxon>
        <taxon>Streptophyta</taxon>
        <taxon>Embryophyta</taxon>
        <taxon>Tracheophyta</taxon>
        <taxon>Spermatophyta</taxon>
        <taxon>Magnoliopsida</taxon>
        <taxon>eudicotyledons</taxon>
        <taxon>Gunneridae</taxon>
        <taxon>Pentapetalae</taxon>
        <taxon>asterids</taxon>
        <taxon>campanulids</taxon>
        <taxon>Asterales</taxon>
        <taxon>Asteraceae</taxon>
        <taxon>Carduoideae</taxon>
        <taxon>Cardueae</taxon>
        <taxon>Carduinae</taxon>
        <taxon>Cynara</taxon>
    </lineage>
</organism>
<feature type="region of interest" description="Disordered" evidence="1">
    <location>
        <begin position="15"/>
        <end position="86"/>
    </location>
</feature>
<accession>A0A118K458</accession>
<dbReference type="AlphaFoldDB" id="A0A118K458"/>
<dbReference type="Proteomes" id="UP000243975">
    <property type="component" value="Unassembled WGS sequence"/>
</dbReference>
<dbReference type="EMBL" id="LEKV01001537">
    <property type="protein sequence ID" value="KVI06962.1"/>
    <property type="molecule type" value="Genomic_DNA"/>
</dbReference>
<dbReference type="STRING" id="59895.A0A118K458"/>
<keyword evidence="3" id="KW-1185">Reference proteome</keyword>
<sequence>MTRDGGFKEMRLHIWPDRTSSTRDVGDTLPISEKANVPDEEQMNGGRYRSKAELRKKNRRMKNGPGRNQSTGGRVDKCEGFSSKQF</sequence>
<evidence type="ECO:0000313" key="3">
    <source>
        <dbReference type="Proteomes" id="UP000243975"/>
    </source>
</evidence>
<evidence type="ECO:0000256" key="1">
    <source>
        <dbReference type="SAM" id="MobiDB-lite"/>
    </source>
</evidence>
<gene>
    <name evidence="2" type="ORF">Ccrd_014680</name>
</gene>
<comment type="caution">
    <text evidence="2">The sequence shown here is derived from an EMBL/GenBank/DDBJ whole genome shotgun (WGS) entry which is preliminary data.</text>
</comment>
<dbReference type="Gramene" id="KVI06962">
    <property type="protein sequence ID" value="KVI06962"/>
    <property type="gene ID" value="Ccrd_014680"/>
</dbReference>
<evidence type="ECO:0000313" key="2">
    <source>
        <dbReference type="EMBL" id="KVI06962.1"/>
    </source>
</evidence>
<proteinExistence type="predicted"/>
<feature type="compositionally biased region" description="Basic and acidic residues" evidence="1">
    <location>
        <begin position="15"/>
        <end position="26"/>
    </location>
</feature>